<proteinExistence type="predicted"/>
<dbReference type="Pfam" id="PF03795">
    <property type="entry name" value="YCII"/>
    <property type="match status" value="1"/>
</dbReference>
<dbReference type="InterPro" id="IPR011008">
    <property type="entry name" value="Dimeric_a/b-barrel"/>
</dbReference>
<dbReference type="eggNOG" id="ENOG502S8X0">
    <property type="taxonomic scope" value="Eukaryota"/>
</dbReference>
<dbReference type="EMBL" id="AACS02000003">
    <property type="protein sequence ID" value="EAU91564.1"/>
    <property type="molecule type" value="Genomic_DNA"/>
</dbReference>
<keyword evidence="3" id="KW-1185">Reference proteome</keyword>
<dbReference type="Gene3D" id="3.30.70.1060">
    <property type="entry name" value="Dimeric alpha+beta barrel"/>
    <property type="match status" value="1"/>
</dbReference>
<evidence type="ECO:0000313" key="2">
    <source>
        <dbReference type="EMBL" id="EAU91564.1"/>
    </source>
</evidence>
<dbReference type="GeneID" id="6006859"/>
<sequence length="122" mass="13557">MASELATSPPNVDLKTFFVYAPDGKGEGALEKRYSVRPQHLAAMQPLLASKVVRFGGILLDDKNQPTEEDPRLRIIGSTMIVEAESIDKVREIVESDIYYKTGVWDKENIVITPFIPATPLP</sequence>
<reference evidence="2 3" key="1">
    <citation type="journal article" date="2010" name="Proc. Natl. Acad. Sci. U.S.A.">
        <title>Insights into evolution of multicellular fungi from the assembled chromosomes of the mushroom Coprinopsis cinerea (Coprinus cinereus).</title>
        <authorList>
            <person name="Stajich J.E."/>
            <person name="Wilke S.K."/>
            <person name="Ahren D."/>
            <person name="Au C.H."/>
            <person name="Birren B.W."/>
            <person name="Borodovsky M."/>
            <person name="Burns C."/>
            <person name="Canback B."/>
            <person name="Casselton L.A."/>
            <person name="Cheng C.K."/>
            <person name="Deng J."/>
            <person name="Dietrich F.S."/>
            <person name="Fargo D.C."/>
            <person name="Farman M.L."/>
            <person name="Gathman A.C."/>
            <person name="Goldberg J."/>
            <person name="Guigo R."/>
            <person name="Hoegger P.J."/>
            <person name="Hooker J.B."/>
            <person name="Huggins A."/>
            <person name="James T.Y."/>
            <person name="Kamada T."/>
            <person name="Kilaru S."/>
            <person name="Kodira C."/>
            <person name="Kues U."/>
            <person name="Kupfer D."/>
            <person name="Kwan H.S."/>
            <person name="Lomsadze A."/>
            <person name="Li W."/>
            <person name="Lilly W.W."/>
            <person name="Ma L.J."/>
            <person name="Mackey A.J."/>
            <person name="Manning G."/>
            <person name="Martin F."/>
            <person name="Muraguchi H."/>
            <person name="Natvig D.O."/>
            <person name="Palmerini H."/>
            <person name="Ramesh M.A."/>
            <person name="Rehmeyer C.J."/>
            <person name="Roe B.A."/>
            <person name="Shenoy N."/>
            <person name="Stanke M."/>
            <person name="Ter-Hovhannisyan V."/>
            <person name="Tunlid A."/>
            <person name="Velagapudi R."/>
            <person name="Vision T.J."/>
            <person name="Zeng Q."/>
            <person name="Zolan M.E."/>
            <person name="Pukkila P.J."/>
        </authorList>
    </citation>
    <scope>NUCLEOTIDE SEQUENCE [LARGE SCALE GENOMIC DNA]</scope>
    <source>
        <strain evidence="3">Okayama-7 / 130 / ATCC MYA-4618 / FGSC 9003</strain>
    </source>
</reference>
<evidence type="ECO:0000313" key="3">
    <source>
        <dbReference type="Proteomes" id="UP000001861"/>
    </source>
</evidence>
<organism evidence="2 3">
    <name type="scientific">Coprinopsis cinerea (strain Okayama-7 / 130 / ATCC MYA-4618 / FGSC 9003)</name>
    <name type="common">Inky cap fungus</name>
    <name type="synonym">Hormographiella aspergillata</name>
    <dbReference type="NCBI Taxonomy" id="240176"/>
    <lineage>
        <taxon>Eukaryota</taxon>
        <taxon>Fungi</taxon>
        <taxon>Dikarya</taxon>
        <taxon>Basidiomycota</taxon>
        <taxon>Agaricomycotina</taxon>
        <taxon>Agaricomycetes</taxon>
        <taxon>Agaricomycetidae</taxon>
        <taxon>Agaricales</taxon>
        <taxon>Agaricineae</taxon>
        <taxon>Psathyrellaceae</taxon>
        <taxon>Coprinopsis</taxon>
    </lineage>
</organism>
<dbReference type="PANTHER" id="PTHR33606">
    <property type="entry name" value="PROTEIN YCII"/>
    <property type="match status" value="1"/>
</dbReference>
<gene>
    <name evidence="2" type="ORF">CC1G_02053</name>
</gene>
<dbReference type="Proteomes" id="UP000001861">
    <property type="component" value="Unassembled WGS sequence"/>
</dbReference>
<dbReference type="AlphaFoldDB" id="A8N6E9"/>
<dbReference type="RefSeq" id="XP_001830417.1">
    <property type="nucleotide sequence ID" value="XM_001830365.1"/>
</dbReference>
<dbReference type="InParanoid" id="A8N6E9"/>
<name>A8N6E9_COPC7</name>
<dbReference type="KEGG" id="cci:CC1G_02053"/>
<accession>A8N6E9</accession>
<dbReference type="InterPro" id="IPR005545">
    <property type="entry name" value="YCII"/>
</dbReference>
<dbReference type="OMA" id="ESGNWKM"/>
<protein>
    <recommendedName>
        <fullName evidence="1">YCII-related domain-containing protein</fullName>
    </recommendedName>
</protein>
<evidence type="ECO:0000259" key="1">
    <source>
        <dbReference type="Pfam" id="PF03795"/>
    </source>
</evidence>
<dbReference type="SUPFAM" id="SSF54909">
    <property type="entry name" value="Dimeric alpha+beta barrel"/>
    <property type="match status" value="1"/>
</dbReference>
<feature type="domain" description="YCII-related" evidence="1">
    <location>
        <begin position="27"/>
        <end position="110"/>
    </location>
</feature>
<dbReference type="InterPro" id="IPR051807">
    <property type="entry name" value="Sec-metab_biosynth-assoc"/>
</dbReference>
<dbReference type="OrthoDB" id="5519740at2759"/>
<comment type="caution">
    <text evidence="2">The sequence shown here is derived from an EMBL/GenBank/DDBJ whole genome shotgun (WGS) entry which is preliminary data.</text>
</comment>
<dbReference type="PANTHER" id="PTHR33606:SF3">
    <property type="entry name" value="PROTEIN YCII"/>
    <property type="match status" value="1"/>
</dbReference>
<dbReference type="VEuPathDB" id="FungiDB:CC1G_02053"/>